<sequence length="1754" mass="201849">MISGLSLNLPNFPSSQKTNLSIDGDINLGILYETYIYDEVPCTGRLYQKGMFIPEMLTYRLKRFNENNEILPNITLGFIYLDTCGGVNTYAWRFLELVKHDNGKFKSNVVGIIGPYSSDQAISLAGLTSILQIPTLGIYSTSVELSNKARFKYFSRLVPSDAFATEAMVEVMKTFHWTYIQLLYMEGSYGENAAKNIQKYTKKHDICIGYSKRFNHDFTDNYENVVKRMIETKKAKIIVLFLNSKIRTKLFTTMNEISPNERFIFIAADAYSRNFGNEHLQHGSLMFVYSAGRDEQFEKHFDSLKPSDTANYWTKTAWETYGNCQYETTCQNYHNMSILRPNYEGIMLKIADGIDVYATALNTLITTECPEAFKDKSVLKTCITGNRLLRHIRKSQITALSGVRYTFDDKGDMNGLFEINRFTWEDNIWNRETVGTYSKLTDTLTMFKDLNITSVCSIPCRKKQIIVQQKLKCCWQCKECRENEILVNNRTDCQKCPQFFWPDSEEALACFQIDDEYVKWGDSLGLLLLVLSIIGLLGNSAIVAIYAVYRNEKIIRASSSHFSVIILCGSTIGYMTVLFLITKPSYATCLVNRIGFHLGASFIYAPLLMKTQRVYRIFTAGGKGKQQPKMISNKSLMVLTTILILIEAVFVITSVILWQPSSERIQRIETEQKVELTCSNPPISLAVPLGFNVLLLLICVTLAYLARKLPENFNESWCASGQITKKGALIHELPLSIEGYQYDLSYKNTLNQSGDLTIGIIFQTDVTEKRNCHEGGGSKLDLVPELIRHRIKIYNENANILPNITLGFLFLDTCGKINDYTWRSLEFINETEGRRKSKVIGIIGPYSSDQAISLASVTSAIHLPTLGIYSTYVELSNKARFEYFSRLVPPDTFVTEGMVKLLKHFGWTYIQLLYTEGSFGENAAKYMEKYTKKNGICIGYSKRFSQDYTDNYDEIVRNIIHHKKARVIVIFIVLRMRFRLYSTLNKLAPNEQFIFIASDAFSRENGYEHIQHGTLTFTYPDGKDIEFEKYFESLTPNDPTLYWTKRLWEQLGNCDFNTTCRKYNNMSNINPLFTGNFRKVADGIDNDCITGDKVLYYLRKTQITSLSGVKYTFDDKGDMNGLFEINRFTWEDNIWNRETVGTYSKLTDTLTMFKDLNITSVCSIPCRKKQIIVQQKLKCCWQCKECRENEILVNNRTDCQKCPQFFWPDSEEALACFQIDDEYVKWGDSLGLLLLVLSIIGLLGNSAIVAIYAVYRNEKIIRASSSHFSVIILCGSTIGYMTVLFLITKPSYATCLVNRIGFHLGASFIYAPLLMKTQRVYRIFTAGGKDTTCVYSKTLSSLYETRIKSGELDNDEFQRLIIKEEFEPLRDRLENYVPNSFERQKLFRKKKVEKPKGLYLHGSVGCGKTMLMDLFYDTSTIEKKSRLHFHEFMANVHKKIHAFKETIPRDKTVRIHESFDPIPPVARKIAEESWLLCFDEFQVTNIADAMILKRLFTFLWEYGVVVIATSNRPPEELYEKGLQRSNFVPFIPLLQENCIVRDLDSKIDHRVLKVPSTSQIFFVTHKCDSVKEMDRIFEDLTKKESGVEGERVITVRERQVKFVKTKGKVIDCDFKELCDRPLGAEDYLEISKEFNTLLLRNIPILTKRNKTAAKRFISLIDTIYDERMQLVCSADATINYLFSIGKELTDEEEHFKRIVIGDLDIKKGDPNEELALFSGLEEQFAVERVVSRLIEMQSEEYWKDCEKKRSTREK</sequence>
<evidence type="ECO:0000256" key="7">
    <source>
        <dbReference type="ARBA" id="ARBA00022989"/>
    </source>
</evidence>
<feature type="transmembrane region" description="Helical" evidence="13">
    <location>
        <begin position="561"/>
        <end position="582"/>
    </location>
</feature>
<keyword evidence="6" id="KW-0067">ATP-binding</keyword>
<dbReference type="Pfam" id="PF07562">
    <property type="entry name" value="NCD3G"/>
    <property type="match status" value="2"/>
</dbReference>
<keyword evidence="5" id="KW-0547">Nucleotide-binding</keyword>
<dbReference type="CDD" id="cd13953">
    <property type="entry name" value="7tm_classC_mGluR-like"/>
    <property type="match status" value="1"/>
</dbReference>
<dbReference type="InterPro" id="IPR001828">
    <property type="entry name" value="ANF_lig-bd_rcpt"/>
</dbReference>
<name>A0A7I8VGE2_9ANNE</name>
<evidence type="ECO:0000256" key="6">
    <source>
        <dbReference type="ARBA" id="ARBA00022840"/>
    </source>
</evidence>
<keyword evidence="16" id="KW-1185">Reference proteome</keyword>
<evidence type="ECO:0000256" key="3">
    <source>
        <dbReference type="ARBA" id="ARBA00022475"/>
    </source>
</evidence>
<keyword evidence="12" id="KW-0807">Transducer</keyword>
<dbReference type="Gene3D" id="3.40.50.300">
    <property type="entry name" value="P-loop containing nucleotide triphosphate hydrolases"/>
    <property type="match status" value="1"/>
</dbReference>
<dbReference type="Pfam" id="PF01094">
    <property type="entry name" value="ANF_receptor"/>
    <property type="match status" value="2"/>
</dbReference>
<protein>
    <submittedName>
        <fullName evidence="15">DgyrCDS3814</fullName>
    </submittedName>
</protein>
<dbReference type="GO" id="GO:0005524">
    <property type="term" value="F:ATP binding"/>
    <property type="evidence" value="ECO:0007669"/>
    <property type="project" value="UniProtKB-KW"/>
</dbReference>
<keyword evidence="3" id="KW-1003">Cell membrane</keyword>
<feature type="transmembrane region" description="Helical" evidence="13">
    <location>
        <begin position="636"/>
        <end position="658"/>
    </location>
</feature>
<keyword evidence="4 13" id="KW-0812">Transmembrane</keyword>
<dbReference type="InterPro" id="IPR005654">
    <property type="entry name" value="ATPase_AFG1-like"/>
</dbReference>
<dbReference type="GO" id="GO:0016887">
    <property type="term" value="F:ATP hydrolysis activity"/>
    <property type="evidence" value="ECO:0007669"/>
    <property type="project" value="InterPro"/>
</dbReference>
<dbReference type="GO" id="GO:0005886">
    <property type="term" value="C:plasma membrane"/>
    <property type="evidence" value="ECO:0007669"/>
    <property type="project" value="UniProtKB-SubCell"/>
</dbReference>
<comment type="caution">
    <text evidence="15">The sequence shown here is derived from an EMBL/GenBank/DDBJ whole genome shotgun (WGS) entry which is preliminary data.</text>
</comment>
<evidence type="ECO:0000256" key="11">
    <source>
        <dbReference type="ARBA" id="ARBA00023180"/>
    </source>
</evidence>
<evidence type="ECO:0000256" key="5">
    <source>
        <dbReference type="ARBA" id="ARBA00022741"/>
    </source>
</evidence>
<feature type="transmembrane region" description="Helical" evidence="13">
    <location>
        <begin position="1267"/>
        <end position="1287"/>
    </location>
</feature>
<evidence type="ECO:0000256" key="2">
    <source>
        <dbReference type="ARBA" id="ARBA00010322"/>
    </source>
</evidence>
<dbReference type="PRINTS" id="PR00248">
    <property type="entry name" value="GPCRMGR"/>
</dbReference>
<feature type="transmembrane region" description="Helical" evidence="13">
    <location>
        <begin position="1232"/>
        <end position="1255"/>
    </location>
</feature>
<dbReference type="InterPro" id="IPR011500">
    <property type="entry name" value="GPCR_3_9-Cys_dom"/>
</dbReference>
<evidence type="ECO:0000256" key="10">
    <source>
        <dbReference type="ARBA" id="ARBA00023170"/>
    </source>
</evidence>
<dbReference type="Pfam" id="PF03969">
    <property type="entry name" value="AFG1_ATPase"/>
    <property type="match status" value="1"/>
</dbReference>
<dbReference type="OrthoDB" id="548867at2759"/>
<comment type="similarity">
    <text evidence="2">Belongs to the AFG1 ATPase family.</text>
</comment>
<feature type="transmembrane region" description="Helical" evidence="13">
    <location>
        <begin position="683"/>
        <end position="706"/>
    </location>
</feature>
<dbReference type="NCBIfam" id="NF040713">
    <property type="entry name" value="ZapE"/>
    <property type="match status" value="1"/>
</dbReference>
<evidence type="ECO:0000256" key="13">
    <source>
        <dbReference type="SAM" id="Phobius"/>
    </source>
</evidence>
<reference evidence="15 16" key="1">
    <citation type="submission" date="2020-08" db="EMBL/GenBank/DDBJ databases">
        <authorList>
            <person name="Hejnol A."/>
        </authorList>
    </citation>
    <scope>NUCLEOTIDE SEQUENCE [LARGE SCALE GENOMIC DNA]</scope>
</reference>
<evidence type="ECO:0000313" key="16">
    <source>
        <dbReference type="Proteomes" id="UP000549394"/>
    </source>
</evidence>
<evidence type="ECO:0000259" key="14">
    <source>
        <dbReference type="PROSITE" id="PS50259"/>
    </source>
</evidence>
<dbReference type="InterPro" id="IPR017978">
    <property type="entry name" value="GPCR_3_C"/>
</dbReference>
<dbReference type="InterPro" id="IPR038550">
    <property type="entry name" value="GPCR_3_9-Cys_sf"/>
</dbReference>
<keyword evidence="7 13" id="KW-1133">Transmembrane helix</keyword>
<dbReference type="InterPro" id="IPR028082">
    <property type="entry name" value="Peripla_BP_I"/>
</dbReference>
<gene>
    <name evidence="15" type="ORF">DGYR_LOCUS3590</name>
</gene>
<feature type="domain" description="G-protein coupled receptors family 3 profile" evidence="14">
    <location>
        <begin position="524"/>
        <end position="716"/>
    </location>
</feature>
<evidence type="ECO:0000313" key="15">
    <source>
        <dbReference type="EMBL" id="CAD5114770.1"/>
    </source>
</evidence>
<dbReference type="Gene3D" id="3.40.50.2300">
    <property type="match status" value="4"/>
</dbReference>
<dbReference type="PANTHER" id="PTHR24060">
    <property type="entry name" value="METABOTROPIC GLUTAMATE RECEPTOR"/>
    <property type="match status" value="1"/>
</dbReference>
<evidence type="ECO:0000256" key="12">
    <source>
        <dbReference type="ARBA" id="ARBA00023224"/>
    </source>
</evidence>
<dbReference type="PROSITE" id="PS50259">
    <property type="entry name" value="G_PROTEIN_RECEP_F3_4"/>
    <property type="match status" value="2"/>
</dbReference>
<dbReference type="GO" id="GO:0004930">
    <property type="term" value="F:G protein-coupled receptor activity"/>
    <property type="evidence" value="ECO:0007669"/>
    <property type="project" value="UniProtKB-KW"/>
</dbReference>
<dbReference type="SUPFAM" id="SSF52540">
    <property type="entry name" value="P-loop containing nucleoside triphosphate hydrolases"/>
    <property type="match status" value="1"/>
</dbReference>
<dbReference type="Gene3D" id="2.10.50.30">
    <property type="entry name" value="GPCR, family 3, nine cysteines domain"/>
    <property type="match status" value="2"/>
</dbReference>
<dbReference type="InterPro" id="IPR027417">
    <property type="entry name" value="P-loop_NTPase"/>
</dbReference>
<dbReference type="Pfam" id="PF00003">
    <property type="entry name" value="7tm_3"/>
    <property type="match status" value="2"/>
</dbReference>
<keyword evidence="10" id="KW-0675">Receptor</keyword>
<proteinExistence type="inferred from homology"/>
<dbReference type="Proteomes" id="UP000549394">
    <property type="component" value="Unassembled WGS sequence"/>
</dbReference>
<accession>A0A7I8VGE2</accession>
<feature type="domain" description="G-protein coupled receptors family 3 profile" evidence="14">
    <location>
        <begin position="1230"/>
        <end position="1325"/>
    </location>
</feature>
<evidence type="ECO:0000256" key="8">
    <source>
        <dbReference type="ARBA" id="ARBA00023040"/>
    </source>
</evidence>
<dbReference type="InterPro" id="IPR000337">
    <property type="entry name" value="GPCR_3"/>
</dbReference>
<feature type="transmembrane region" description="Helical" evidence="13">
    <location>
        <begin position="524"/>
        <end position="549"/>
    </location>
</feature>
<dbReference type="SUPFAM" id="SSF53822">
    <property type="entry name" value="Periplasmic binding protein-like I"/>
    <property type="match status" value="2"/>
</dbReference>
<comment type="subcellular location">
    <subcellularLocation>
        <location evidence="1">Cell membrane</location>
        <topology evidence="1">Multi-pass membrane protein</topology>
    </subcellularLocation>
</comment>
<evidence type="ECO:0000256" key="9">
    <source>
        <dbReference type="ARBA" id="ARBA00023136"/>
    </source>
</evidence>
<evidence type="ECO:0000256" key="1">
    <source>
        <dbReference type="ARBA" id="ARBA00004651"/>
    </source>
</evidence>
<evidence type="ECO:0000256" key="4">
    <source>
        <dbReference type="ARBA" id="ARBA00022692"/>
    </source>
</evidence>
<keyword evidence="11" id="KW-0325">Glycoprotein</keyword>
<organism evidence="15 16">
    <name type="scientific">Dimorphilus gyrociliatus</name>
    <dbReference type="NCBI Taxonomy" id="2664684"/>
    <lineage>
        <taxon>Eukaryota</taxon>
        <taxon>Metazoa</taxon>
        <taxon>Spiralia</taxon>
        <taxon>Lophotrochozoa</taxon>
        <taxon>Annelida</taxon>
        <taxon>Polychaeta</taxon>
        <taxon>Polychaeta incertae sedis</taxon>
        <taxon>Dinophilidae</taxon>
        <taxon>Dimorphilus</taxon>
    </lineage>
</organism>
<keyword evidence="9 13" id="KW-0472">Membrane</keyword>
<dbReference type="EMBL" id="CAJFCJ010000005">
    <property type="protein sequence ID" value="CAD5114770.1"/>
    <property type="molecule type" value="Genomic_DNA"/>
</dbReference>
<dbReference type="InterPro" id="IPR050726">
    <property type="entry name" value="mGluR"/>
</dbReference>
<keyword evidence="8" id="KW-0297">G-protein coupled receptor</keyword>